<keyword evidence="4" id="KW-0548">Nucleotidyltransferase</keyword>
<dbReference type="OrthoDB" id="9218754at2759"/>
<dbReference type="Pfam" id="PF01129">
    <property type="entry name" value="ART"/>
    <property type="match status" value="2"/>
</dbReference>
<dbReference type="EC" id="2.4.2.31" evidence="10"/>
<dbReference type="SUPFAM" id="SSF56399">
    <property type="entry name" value="ADP-ribosylation"/>
    <property type="match status" value="1"/>
</dbReference>
<dbReference type="InterPro" id="IPR050999">
    <property type="entry name" value="ADP-ribosyltransferase_ARG"/>
</dbReference>
<evidence type="ECO:0000256" key="2">
    <source>
        <dbReference type="ARBA" id="ARBA00022676"/>
    </source>
</evidence>
<dbReference type="PANTHER" id="PTHR10339:SF19">
    <property type="entry name" value="GPI-LINKED NAD(P)(+)--ARGININE ADP-RIBOSYLTRANSFERASE 1"/>
    <property type="match status" value="1"/>
</dbReference>
<keyword evidence="7 10" id="KW-0520">NAD</keyword>
<comment type="caution">
    <text evidence="11">The sequence shown here is derived from an EMBL/GenBank/DDBJ whole genome shotgun (WGS) entry which is preliminary data.</text>
</comment>
<evidence type="ECO:0000313" key="11">
    <source>
        <dbReference type="EMBL" id="TRZ14093.1"/>
    </source>
</evidence>
<keyword evidence="5 10" id="KW-0732">Signal</keyword>
<evidence type="ECO:0000256" key="5">
    <source>
        <dbReference type="ARBA" id="ARBA00022729"/>
    </source>
</evidence>
<evidence type="ECO:0000256" key="9">
    <source>
        <dbReference type="ARBA" id="ARBA00047597"/>
    </source>
</evidence>
<dbReference type="GO" id="GO:0005576">
    <property type="term" value="C:extracellular region"/>
    <property type="evidence" value="ECO:0007669"/>
    <property type="project" value="UniProtKB-SubCell"/>
</dbReference>
<evidence type="ECO:0000256" key="8">
    <source>
        <dbReference type="ARBA" id="ARBA00023157"/>
    </source>
</evidence>
<reference evidence="11" key="1">
    <citation type="submission" date="2019-04" db="EMBL/GenBank/DDBJ databases">
        <title>Genome assembly of Zosterops borbonicus 15179.</title>
        <authorList>
            <person name="Leroy T."/>
            <person name="Anselmetti Y."/>
            <person name="Tilak M.-K."/>
            <person name="Nabholz B."/>
        </authorList>
    </citation>
    <scope>NUCLEOTIDE SEQUENCE</scope>
    <source>
        <strain evidence="11">HGM_15179</strain>
        <tissue evidence="11">Muscle</tissue>
    </source>
</reference>
<keyword evidence="12" id="KW-1185">Reference proteome</keyword>
<sequence>MVPLAHTLALLVMTVATMAIKVFPLDMAQDSFDDQYRGCSSAMTTALPALSHSDFQQNPLFARVWPKAVAVCQSQGSPVSPLSSPAQAIAVTAYSSKDVYQQFNAAMHVAGRSPQEYRDYFHYKTFHFLMTQALVTLRDAQNEQCRQAHTCHGVDIQNFSFYRSNREVLIPPYETFEVTEVTQEGNKSQIQLCSTGTFSKYNCEWLQEEICPTAAEQGFRLTGKAWCPGPLAAKMAAFMPASFQVLDVQELEEARSEEMGPTLGRDFPMKGENLDMGVILDRRVELVAGKGPDAKVGNKKVGTFPGAPHTLEVILLATVVIAVVTGTLCKDTKITVVNLVVDRAKGLVNKELIGETISFQKCSSLTWTAAQSRENGRGGLGGLGDLIALGVLVALFRISGYLVYARGFVGSHFSHYPEGQEFKLSGQTMRFCDKLDVCGDIKTHFKDIDNDFS</sequence>
<evidence type="ECO:0000256" key="1">
    <source>
        <dbReference type="ARBA" id="ARBA00009558"/>
    </source>
</evidence>
<evidence type="ECO:0000256" key="7">
    <source>
        <dbReference type="ARBA" id="ARBA00023027"/>
    </source>
</evidence>
<feature type="signal peptide" evidence="10">
    <location>
        <begin position="1"/>
        <end position="19"/>
    </location>
</feature>
<evidence type="ECO:0000256" key="10">
    <source>
        <dbReference type="RuleBase" id="RU361228"/>
    </source>
</evidence>
<dbReference type="GO" id="GO:0016779">
    <property type="term" value="F:nucleotidyltransferase activity"/>
    <property type="evidence" value="ECO:0007669"/>
    <property type="project" value="UniProtKB-KW"/>
</dbReference>
<dbReference type="InterPro" id="IPR000768">
    <property type="entry name" value="ART"/>
</dbReference>
<comment type="catalytic activity">
    <reaction evidence="9 10">
        <text>L-arginyl-[protein] + NAD(+) = N(omega)-(ADP-D-ribosyl)-L-arginyl-[protein] + nicotinamide + H(+)</text>
        <dbReference type="Rhea" id="RHEA:19149"/>
        <dbReference type="Rhea" id="RHEA-COMP:10532"/>
        <dbReference type="Rhea" id="RHEA-COMP:15087"/>
        <dbReference type="ChEBI" id="CHEBI:15378"/>
        <dbReference type="ChEBI" id="CHEBI:17154"/>
        <dbReference type="ChEBI" id="CHEBI:29965"/>
        <dbReference type="ChEBI" id="CHEBI:57540"/>
        <dbReference type="ChEBI" id="CHEBI:142554"/>
        <dbReference type="EC" id="2.4.2.31"/>
    </reaction>
</comment>
<dbReference type="PANTHER" id="PTHR10339">
    <property type="entry name" value="ADP-RIBOSYLTRANSFERASE"/>
    <property type="match status" value="1"/>
</dbReference>
<accession>A0A8K1G9L1</accession>
<dbReference type="EMBL" id="SWJQ01000461">
    <property type="protein sequence ID" value="TRZ14093.1"/>
    <property type="molecule type" value="Genomic_DNA"/>
</dbReference>
<dbReference type="GO" id="GO:0106274">
    <property type="term" value="F:NAD+-protein-arginine ADP-ribosyltransferase activity"/>
    <property type="evidence" value="ECO:0007669"/>
    <property type="project" value="UniProtKB-EC"/>
</dbReference>
<evidence type="ECO:0000256" key="6">
    <source>
        <dbReference type="ARBA" id="ARBA00022857"/>
    </source>
</evidence>
<protein>
    <recommendedName>
        <fullName evidence="10">NAD(P)(+)--arginine ADP-ribosyltransferase</fullName>
        <ecNumber evidence="10">2.4.2.31</ecNumber>
    </recommendedName>
    <alternativeName>
        <fullName evidence="10">Mono(ADP-ribosyl)transferase</fullName>
    </alternativeName>
</protein>
<feature type="chain" id="PRO_5035489142" description="NAD(P)(+)--arginine ADP-ribosyltransferase" evidence="10">
    <location>
        <begin position="20"/>
        <end position="453"/>
    </location>
</feature>
<evidence type="ECO:0000313" key="12">
    <source>
        <dbReference type="Proteomes" id="UP000796761"/>
    </source>
</evidence>
<dbReference type="AlphaFoldDB" id="A0A8K1G9L1"/>
<keyword evidence="2 10" id="KW-0328">Glycosyltransferase</keyword>
<keyword evidence="6 10" id="KW-0521">NADP</keyword>
<organism evidence="11 12">
    <name type="scientific">Zosterops borbonicus</name>
    <dbReference type="NCBI Taxonomy" id="364589"/>
    <lineage>
        <taxon>Eukaryota</taxon>
        <taxon>Metazoa</taxon>
        <taxon>Chordata</taxon>
        <taxon>Craniata</taxon>
        <taxon>Vertebrata</taxon>
        <taxon>Euteleostomi</taxon>
        <taxon>Archelosauria</taxon>
        <taxon>Archosauria</taxon>
        <taxon>Dinosauria</taxon>
        <taxon>Saurischia</taxon>
        <taxon>Theropoda</taxon>
        <taxon>Coelurosauria</taxon>
        <taxon>Aves</taxon>
        <taxon>Neognathae</taxon>
        <taxon>Neoaves</taxon>
        <taxon>Telluraves</taxon>
        <taxon>Australaves</taxon>
        <taxon>Passeriformes</taxon>
        <taxon>Sylvioidea</taxon>
        <taxon>Zosteropidae</taxon>
        <taxon>Zosterops</taxon>
    </lineage>
</organism>
<evidence type="ECO:0000256" key="4">
    <source>
        <dbReference type="ARBA" id="ARBA00022695"/>
    </source>
</evidence>
<gene>
    <name evidence="11" type="ORF">HGM15179_013014</name>
</gene>
<dbReference type="Gene3D" id="3.90.176.10">
    <property type="entry name" value="Toxin ADP-ribosyltransferase, Chain A, domain 1"/>
    <property type="match status" value="2"/>
</dbReference>
<proteinExistence type="inferred from homology"/>
<keyword evidence="3 10" id="KW-0808">Transferase</keyword>
<dbReference type="GO" id="GO:0090729">
    <property type="term" value="F:toxin activity"/>
    <property type="evidence" value="ECO:0007669"/>
    <property type="project" value="UniProtKB-KW"/>
</dbReference>
<dbReference type="GO" id="GO:0003950">
    <property type="term" value="F:NAD+ poly-ADP-ribosyltransferase activity"/>
    <property type="evidence" value="ECO:0007669"/>
    <property type="project" value="TreeGrafter"/>
</dbReference>
<dbReference type="Proteomes" id="UP000796761">
    <property type="component" value="Unassembled WGS sequence"/>
</dbReference>
<evidence type="ECO:0000256" key="3">
    <source>
        <dbReference type="ARBA" id="ARBA00022679"/>
    </source>
</evidence>
<name>A0A8K1G9L1_9PASS</name>
<comment type="similarity">
    <text evidence="1 10">Belongs to the Arg-specific ADP-ribosyltransferase family.</text>
</comment>
<dbReference type="PRINTS" id="PR00970">
    <property type="entry name" value="RIBTRNSFRASE"/>
</dbReference>
<keyword evidence="8" id="KW-1015">Disulfide bond</keyword>